<organism evidence="2 3">
    <name type="scientific">Brassica cretica</name>
    <name type="common">Mustard</name>
    <dbReference type="NCBI Taxonomy" id="69181"/>
    <lineage>
        <taxon>Eukaryota</taxon>
        <taxon>Viridiplantae</taxon>
        <taxon>Streptophyta</taxon>
        <taxon>Embryophyta</taxon>
        <taxon>Tracheophyta</taxon>
        <taxon>Spermatophyta</taxon>
        <taxon>Magnoliopsida</taxon>
        <taxon>eudicotyledons</taxon>
        <taxon>Gunneridae</taxon>
        <taxon>Pentapetalae</taxon>
        <taxon>rosids</taxon>
        <taxon>malvids</taxon>
        <taxon>Brassicales</taxon>
        <taxon>Brassicaceae</taxon>
        <taxon>Brassiceae</taxon>
        <taxon>Brassica</taxon>
    </lineage>
</organism>
<dbReference type="EMBL" id="QGKV02000832">
    <property type="protein sequence ID" value="KAF3542782.1"/>
    <property type="molecule type" value="Genomic_DNA"/>
</dbReference>
<keyword evidence="3" id="KW-1185">Reference proteome</keyword>
<feature type="region of interest" description="Disordered" evidence="1">
    <location>
        <begin position="45"/>
        <end position="95"/>
    </location>
</feature>
<sequence>MHSRNQDGAIYGVLHTIPKLTMEIKFGTVDASKHMNPLKSAKIYWSKRARHQKPTTSSPPHFAATPRLKTSDLYRGDDEQQSRQQRSKEDGGGKR</sequence>
<proteinExistence type="predicted"/>
<gene>
    <name evidence="2" type="ORF">DY000_02002308</name>
</gene>
<protein>
    <submittedName>
        <fullName evidence="2">Uncharacterized protein</fullName>
    </submittedName>
</protein>
<dbReference type="Proteomes" id="UP000266723">
    <property type="component" value="Unassembled WGS sequence"/>
</dbReference>
<evidence type="ECO:0000313" key="3">
    <source>
        <dbReference type="Proteomes" id="UP000266723"/>
    </source>
</evidence>
<evidence type="ECO:0000256" key="1">
    <source>
        <dbReference type="SAM" id="MobiDB-lite"/>
    </source>
</evidence>
<evidence type="ECO:0000313" key="2">
    <source>
        <dbReference type="EMBL" id="KAF3542782.1"/>
    </source>
</evidence>
<comment type="caution">
    <text evidence="2">The sequence shown here is derived from an EMBL/GenBank/DDBJ whole genome shotgun (WGS) entry which is preliminary data.</text>
</comment>
<reference evidence="2 3" key="1">
    <citation type="journal article" date="2020" name="BMC Genomics">
        <title>Intraspecific diversification of the crop wild relative Brassica cretica Lam. using demographic model selection.</title>
        <authorList>
            <person name="Kioukis A."/>
            <person name="Michalopoulou V.A."/>
            <person name="Briers L."/>
            <person name="Pirintsos S."/>
            <person name="Studholme D.J."/>
            <person name="Pavlidis P."/>
            <person name="Sarris P.F."/>
        </authorList>
    </citation>
    <scope>NUCLEOTIDE SEQUENCE [LARGE SCALE GENOMIC DNA]</scope>
    <source>
        <strain evidence="3">cv. PFS-1207/04</strain>
    </source>
</reference>
<name>A0ABQ7BU07_BRACR</name>
<feature type="compositionally biased region" description="Basic and acidic residues" evidence="1">
    <location>
        <begin position="69"/>
        <end position="95"/>
    </location>
</feature>
<accession>A0ABQ7BU07</accession>